<sequence>MEVLIKNMNEELYKELKAKSALLGITVSEAIQIAIRFWLSSLDSLVDENNIVLKTDKRAIESYEEGKYVLVCDGKFIGGFESEEEVIRIAKNYKKCTISSKNYPINPQGEWLWSSIASE</sequence>
<evidence type="ECO:0000313" key="1">
    <source>
        <dbReference type="EMBL" id="BFH74071.1"/>
    </source>
</evidence>
<dbReference type="GeneID" id="92354963"/>
<dbReference type="AlphaFoldDB" id="A0AAT9GTH8"/>
<dbReference type="KEGG" id="sjv:SJAV_20150"/>
<reference evidence="1" key="1">
    <citation type="submission" date="2024-03" db="EMBL/GenBank/DDBJ databases">
        <title>Complete genome sequence of Sulfurisphaera javensis strain KD-1.</title>
        <authorList>
            <person name="Sakai H."/>
            <person name="Nur N."/>
            <person name="Suwanto A."/>
            <person name="Kurosawa N."/>
        </authorList>
    </citation>
    <scope>NUCLEOTIDE SEQUENCE</scope>
    <source>
        <strain evidence="1">KD-1</strain>
    </source>
</reference>
<accession>A0AAT9GTH8</accession>
<organism evidence="1">
    <name type="scientific">Sulfurisphaera javensis</name>
    <dbReference type="NCBI Taxonomy" id="2049879"/>
    <lineage>
        <taxon>Archaea</taxon>
        <taxon>Thermoproteota</taxon>
        <taxon>Thermoprotei</taxon>
        <taxon>Sulfolobales</taxon>
        <taxon>Sulfolobaceae</taxon>
        <taxon>Sulfurisphaera</taxon>
    </lineage>
</organism>
<proteinExistence type="predicted"/>
<evidence type="ECO:0008006" key="2">
    <source>
        <dbReference type="Google" id="ProtNLM"/>
    </source>
</evidence>
<name>A0AAT9GTH8_9CREN</name>
<dbReference type="EMBL" id="AP031322">
    <property type="protein sequence ID" value="BFH74071.1"/>
    <property type="molecule type" value="Genomic_DNA"/>
</dbReference>
<dbReference type="RefSeq" id="WP_369609614.1">
    <property type="nucleotide sequence ID" value="NZ_AP031322.1"/>
</dbReference>
<gene>
    <name evidence="1" type="ORF">SJAV_20150</name>
</gene>
<protein>
    <recommendedName>
        <fullName evidence="2">Ribbon-helix-helix protein CopG domain-containing protein</fullName>
    </recommendedName>
</protein>